<protein>
    <submittedName>
        <fullName evidence="2">Uncharacterized protein</fullName>
    </submittedName>
</protein>
<reference evidence="2 3" key="1">
    <citation type="submission" date="2018-04" db="EMBL/GenBank/DDBJ databases">
        <title>Genomic Encyclopedia of Type Strains, Phase IV (KMG-IV): sequencing the most valuable type-strain genomes for metagenomic binning, comparative biology and taxonomic classification.</title>
        <authorList>
            <person name="Goeker M."/>
        </authorList>
    </citation>
    <scope>NUCLEOTIDE SEQUENCE [LARGE SCALE GENOMIC DNA]</scope>
    <source>
        <strain evidence="2 3">DSM 14823</strain>
    </source>
</reference>
<dbReference type="EMBL" id="QEKH01000018">
    <property type="protein sequence ID" value="PVY40012.1"/>
    <property type="molecule type" value="Genomic_DNA"/>
</dbReference>
<sequence>MQVGTLHYRCGFFVRPSRKNQQINLWQELLNQVRSWAAYQPRAHRLPINGMYDKWFENGGSEHFGPFFIKTAYAEEYERKNRVWALLHEQPDRDYPFRKWYTYIGLFENQSADIFFQVQTTYNIDANYLGEMPPTPVPTTPNIVKRILTSSTMISYSGNAEFSGNATLLHLGDGDRFRSHLDDLARSCPVILITPVKESGNYLVDPEKLAKRLQGAAQVFVLPPKNNDILDEFRVMLGRKLFTYDGAVRLYLQGVDNNSPTASFRHRFVTGKKLLQLGQEDAEKLFADAVLRKNLSYHSNYPLSPDEVISFFRKQRIIELKNRKKGEASSIDEIQQFNEMLWKDNDDLQKRVDELEGKIGELQGKCEEYEGQESRLNSKIENLQHQLTEKKQHHPQVTADKCFYNYPNSLEMALHWFQKLFPGHIVFTADAMENLADSTFKDTETFWNTLVTMHTFLWDWCIAGKRQGNIEQEFERLSGRRLAMAESQATQKHKKLMNGRKIKFEGHDVEITPHIKLDDDSTRIYWGACIEKQVLVVGFFGHMDTAGTRRRRKR</sequence>
<proteinExistence type="predicted"/>
<evidence type="ECO:0000313" key="2">
    <source>
        <dbReference type="EMBL" id="PVY40012.1"/>
    </source>
</evidence>
<dbReference type="GeneID" id="78297451"/>
<dbReference type="RefSeq" id="WP_133245169.1">
    <property type="nucleotide sequence ID" value="NZ_CABMMC010000035.1"/>
</dbReference>
<comment type="caution">
    <text evidence="2">The sequence shown here is derived from an EMBL/GenBank/DDBJ whole genome shotgun (WGS) entry which is preliminary data.</text>
</comment>
<organism evidence="2 3">
    <name type="scientific">Victivallis vadensis</name>
    <dbReference type="NCBI Taxonomy" id="172901"/>
    <lineage>
        <taxon>Bacteria</taxon>
        <taxon>Pseudomonadati</taxon>
        <taxon>Lentisphaerota</taxon>
        <taxon>Lentisphaeria</taxon>
        <taxon>Victivallales</taxon>
        <taxon>Victivallaceae</taxon>
        <taxon>Victivallis</taxon>
    </lineage>
</organism>
<dbReference type="AlphaFoldDB" id="A0A2U1AUE2"/>
<dbReference type="Proteomes" id="UP000245959">
    <property type="component" value="Unassembled WGS sequence"/>
</dbReference>
<dbReference type="Gene3D" id="1.20.5.340">
    <property type="match status" value="1"/>
</dbReference>
<keyword evidence="3" id="KW-1185">Reference proteome</keyword>
<keyword evidence="1" id="KW-0175">Coiled coil</keyword>
<gene>
    <name evidence="2" type="ORF">C8D82_11811</name>
</gene>
<feature type="coiled-coil region" evidence="1">
    <location>
        <begin position="345"/>
        <end position="393"/>
    </location>
</feature>
<evidence type="ECO:0000256" key="1">
    <source>
        <dbReference type="SAM" id="Coils"/>
    </source>
</evidence>
<name>A0A2U1AUE2_9BACT</name>
<evidence type="ECO:0000313" key="3">
    <source>
        <dbReference type="Proteomes" id="UP000245959"/>
    </source>
</evidence>
<accession>A0A2U1AUE2</accession>